<keyword evidence="1" id="KW-0472">Membrane</keyword>
<dbReference type="EMBL" id="VJMH01002226">
    <property type="protein sequence ID" value="KAF0709582.1"/>
    <property type="molecule type" value="Genomic_DNA"/>
</dbReference>
<gene>
    <name evidence="2" type="ORF">As57867_005793</name>
</gene>
<evidence type="ECO:0000256" key="1">
    <source>
        <dbReference type="SAM" id="Phobius"/>
    </source>
</evidence>
<proteinExistence type="predicted"/>
<reference evidence="2" key="1">
    <citation type="submission" date="2019-06" db="EMBL/GenBank/DDBJ databases">
        <title>Genomics analysis of Aphanomyces spp. identifies a new class of oomycete effector associated with host adaptation.</title>
        <authorList>
            <person name="Gaulin E."/>
        </authorList>
    </citation>
    <scope>NUCLEOTIDE SEQUENCE</scope>
    <source>
        <strain evidence="2">CBS 578.67</strain>
    </source>
</reference>
<accession>A0A6A4ZAE6</accession>
<protein>
    <submittedName>
        <fullName evidence="2">Uncharacterized protein</fullName>
    </submittedName>
</protein>
<dbReference type="AlphaFoldDB" id="A0A6A4ZAE6"/>
<evidence type="ECO:0000313" key="2">
    <source>
        <dbReference type="EMBL" id="KAF0709582.1"/>
    </source>
</evidence>
<keyword evidence="1" id="KW-1133">Transmembrane helix</keyword>
<feature type="transmembrane region" description="Helical" evidence="1">
    <location>
        <begin position="46"/>
        <end position="66"/>
    </location>
</feature>
<organism evidence="2">
    <name type="scientific">Aphanomyces stellatus</name>
    <dbReference type="NCBI Taxonomy" id="120398"/>
    <lineage>
        <taxon>Eukaryota</taxon>
        <taxon>Sar</taxon>
        <taxon>Stramenopiles</taxon>
        <taxon>Oomycota</taxon>
        <taxon>Saprolegniomycetes</taxon>
        <taxon>Saprolegniales</taxon>
        <taxon>Verrucalvaceae</taxon>
        <taxon>Aphanomyces</taxon>
    </lineage>
</organism>
<sequence>LMKREATQSHLIASLSLKVVHLKAQVAAMPEPLPEEDVLKEVYDAPYLISLIKVWWYFFVLTATAIKLNGGGLKNNRCNIANDVLFNHGQRRHPGSPHP</sequence>
<comment type="caution">
    <text evidence="2">The sequence shown here is derived from an EMBL/GenBank/DDBJ whole genome shotgun (WGS) entry which is preliminary data.</text>
</comment>
<keyword evidence="1" id="KW-0812">Transmembrane</keyword>
<feature type="non-terminal residue" evidence="2">
    <location>
        <position position="1"/>
    </location>
</feature>
<name>A0A6A4ZAE6_9STRA</name>